<dbReference type="RefSeq" id="WP_146412934.1">
    <property type="nucleotide sequence ID" value="NZ_SJPZ01000001.1"/>
</dbReference>
<name>A0A5C6FXB8_9PLAN</name>
<dbReference type="EMBL" id="SJPZ01000001">
    <property type="protein sequence ID" value="TWU66265.1"/>
    <property type="molecule type" value="Genomic_DNA"/>
</dbReference>
<feature type="coiled-coil region" evidence="1">
    <location>
        <begin position="72"/>
        <end position="99"/>
    </location>
</feature>
<evidence type="ECO:0000256" key="2">
    <source>
        <dbReference type="SAM" id="MobiDB-lite"/>
    </source>
</evidence>
<feature type="signal peptide" evidence="3">
    <location>
        <begin position="1"/>
        <end position="24"/>
    </location>
</feature>
<keyword evidence="3" id="KW-0732">Signal</keyword>
<reference evidence="4 5" key="1">
    <citation type="submission" date="2019-02" db="EMBL/GenBank/DDBJ databases">
        <title>Deep-cultivation of Planctomycetes and their phenomic and genomic characterization uncovers novel biology.</title>
        <authorList>
            <person name="Wiegand S."/>
            <person name="Jogler M."/>
            <person name="Boedeker C."/>
            <person name="Pinto D."/>
            <person name="Vollmers J."/>
            <person name="Rivas-Marin E."/>
            <person name="Kohn T."/>
            <person name="Peeters S.H."/>
            <person name="Heuer A."/>
            <person name="Rast P."/>
            <person name="Oberbeckmann S."/>
            <person name="Bunk B."/>
            <person name="Jeske O."/>
            <person name="Meyerdierks A."/>
            <person name="Storesund J.E."/>
            <person name="Kallscheuer N."/>
            <person name="Luecker S."/>
            <person name="Lage O.M."/>
            <person name="Pohl T."/>
            <person name="Merkel B.J."/>
            <person name="Hornburger P."/>
            <person name="Mueller R.-W."/>
            <person name="Bruemmer F."/>
            <person name="Labrenz M."/>
            <person name="Spormann A.M."/>
            <person name="Op Den Camp H."/>
            <person name="Overmann J."/>
            <person name="Amann R."/>
            <person name="Jetten M.S.M."/>
            <person name="Mascher T."/>
            <person name="Medema M.H."/>
            <person name="Devos D.P."/>
            <person name="Kaster A.-K."/>
            <person name="Ovreas L."/>
            <person name="Rohde M."/>
            <person name="Galperin M.Y."/>
            <person name="Jogler C."/>
        </authorList>
    </citation>
    <scope>NUCLEOTIDE SEQUENCE [LARGE SCALE GENOMIC DNA]</scope>
    <source>
        <strain evidence="4 5">V7</strain>
    </source>
</reference>
<feature type="chain" id="PRO_5022807394" description="Periplasmic repressor CpxP" evidence="3">
    <location>
        <begin position="25"/>
        <end position="189"/>
    </location>
</feature>
<evidence type="ECO:0000256" key="1">
    <source>
        <dbReference type="SAM" id="Coils"/>
    </source>
</evidence>
<dbReference type="AlphaFoldDB" id="A0A5C6FXB8"/>
<dbReference type="Proteomes" id="UP000316476">
    <property type="component" value="Unassembled WGS sequence"/>
</dbReference>
<comment type="caution">
    <text evidence="4">The sequence shown here is derived from an EMBL/GenBank/DDBJ whole genome shotgun (WGS) entry which is preliminary data.</text>
</comment>
<organism evidence="4 5">
    <name type="scientific">Crateriforma conspicua</name>
    <dbReference type="NCBI Taxonomy" id="2527996"/>
    <lineage>
        <taxon>Bacteria</taxon>
        <taxon>Pseudomonadati</taxon>
        <taxon>Planctomycetota</taxon>
        <taxon>Planctomycetia</taxon>
        <taxon>Planctomycetales</taxon>
        <taxon>Planctomycetaceae</taxon>
        <taxon>Crateriforma</taxon>
    </lineage>
</organism>
<gene>
    <name evidence="4" type="ORF">V7x_18280</name>
</gene>
<sequence precursor="true">MNKAFIAVLACALGCCLSLTSATADDSAAAKGNKKKAGQRGAVQMVMNKIKAAELTAEQQAKYDQLAEGLKKELATIRAAGLTNEINKQRNQLTAKLRKENASRKEILAAVSETFSEDVVALINKATKANADFRKAAYGLLTDEQLAKLPEETQKQISTALKPKNQGKGKNKGNGQKKRKGNKKAETAN</sequence>
<protein>
    <recommendedName>
        <fullName evidence="6">Periplasmic repressor CpxP</fullName>
    </recommendedName>
</protein>
<accession>A0A5C6FXB8</accession>
<feature type="compositionally biased region" description="Basic residues" evidence="2">
    <location>
        <begin position="165"/>
        <end position="182"/>
    </location>
</feature>
<feature type="region of interest" description="Disordered" evidence="2">
    <location>
        <begin position="151"/>
        <end position="189"/>
    </location>
</feature>
<evidence type="ECO:0000313" key="5">
    <source>
        <dbReference type="Proteomes" id="UP000316476"/>
    </source>
</evidence>
<evidence type="ECO:0000256" key="3">
    <source>
        <dbReference type="SAM" id="SignalP"/>
    </source>
</evidence>
<evidence type="ECO:0008006" key="6">
    <source>
        <dbReference type="Google" id="ProtNLM"/>
    </source>
</evidence>
<proteinExistence type="predicted"/>
<dbReference type="OrthoDB" id="283615at2"/>
<evidence type="ECO:0000313" key="4">
    <source>
        <dbReference type="EMBL" id="TWU66265.1"/>
    </source>
</evidence>
<keyword evidence="1" id="KW-0175">Coiled coil</keyword>